<gene>
    <name evidence="2" type="ORF">CVT25_002247</name>
</gene>
<comment type="caution">
    <text evidence="2">The sequence shown here is derived from an EMBL/GenBank/DDBJ whole genome shotgun (WGS) entry which is preliminary data.</text>
</comment>
<organism evidence="2 3">
    <name type="scientific">Psilocybe cyanescens</name>
    <dbReference type="NCBI Taxonomy" id="93625"/>
    <lineage>
        <taxon>Eukaryota</taxon>
        <taxon>Fungi</taxon>
        <taxon>Dikarya</taxon>
        <taxon>Basidiomycota</taxon>
        <taxon>Agaricomycotina</taxon>
        <taxon>Agaricomycetes</taxon>
        <taxon>Agaricomycetidae</taxon>
        <taxon>Agaricales</taxon>
        <taxon>Agaricineae</taxon>
        <taxon>Strophariaceae</taxon>
        <taxon>Psilocybe</taxon>
    </lineage>
</organism>
<dbReference type="InParanoid" id="A0A409X5L4"/>
<sequence length="295" mass="32254">MCCTHDLDAVSSATASGLTSPMLTCSPCGPVVVVVAKDNNDNVVVDVPSTAAAALDMKYCHGYGFHGAGTSNSNQSSSRFSCFPLIEEDKDTNPAEDDNSDHIFPSFNNTLSSAERRQRVAKLKVQVLLLVIRLKGFLSMQGVPEAEFDVQFFTGSRGGSASDEKQKRGPEEDEEDEDRQMMDGVGREVRKIQLGQQELAPSLTPAPSSNEVQVPAHPVQSSPPPVSPEPMSVSRSARQRRAVLPTLYVIAFLLMKHRMTPARNELSDVGSGGWNWKKRIRERLEEWIADMCTGC</sequence>
<feature type="region of interest" description="Disordered" evidence="1">
    <location>
        <begin position="201"/>
        <end position="237"/>
    </location>
</feature>
<dbReference type="AlphaFoldDB" id="A0A409X5L4"/>
<feature type="region of interest" description="Disordered" evidence="1">
    <location>
        <begin position="154"/>
        <end position="181"/>
    </location>
</feature>
<name>A0A409X5L4_PSICY</name>
<dbReference type="Proteomes" id="UP000283269">
    <property type="component" value="Unassembled WGS sequence"/>
</dbReference>
<keyword evidence="3" id="KW-1185">Reference proteome</keyword>
<evidence type="ECO:0000313" key="3">
    <source>
        <dbReference type="Proteomes" id="UP000283269"/>
    </source>
</evidence>
<dbReference type="EMBL" id="NHYD01002567">
    <property type="protein sequence ID" value="PPQ86065.1"/>
    <property type="molecule type" value="Genomic_DNA"/>
</dbReference>
<evidence type="ECO:0000313" key="2">
    <source>
        <dbReference type="EMBL" id="PPQ86065.1"/>
    </source>
</evidence>
<evidence type="ECO:0000256" key="1">
    <source>
        <dbReference type="SAM" id="MobiDB-lite"/>
    </source>
</evidence>
<protein>
    <submittedName>
        <fullName evidence="2">Uncharacterized protein</fullName>
    </submittedName>
</protein>
<proteinExistence type="predicted"/>
<reference evidence="2 3" key="1">
    <citation type="journal article" date="2018" name="Evol. Lett.">
        <title>Horizontal gene cluster transfer increased hallucinogenic mushroom diversity.</title>
        <authorList>
            <person name="Reynolds H.T."/>
            <person name="Vijayakumar V."/>
            <person name="Gluck-Thaler E."/>
            <person name="Korotkin H.B."/>
            <person name="Matheny P.B."/>
            <person name="Slot J.C."/>
        </authorList>
    </citation>
    <scope>NUCLEOTIDE SEQUENCE [LARGE SCALE GENOMIC DNA]</scope>
    <source>
        <strain evidence="2 3">2631</strain>
    </source>
</reference>
<accession>A0A409X5L4</accession>